<gene>
    <name evidence="1" type="ORF">XAT740_LOCUS33507</name>
</gene>
<evidence type="ECO:0000313" key="2">
    <source>
        <dbReference type="Proteomes" id="UP000663828"/>
    </source>
</evidence>
<keyword evidence="2" id="KW-1185">Reference proteome</keyword>
<reference evidence="1" key="1">
    <citation type="submission" date="2021-02" db="EMBL/GenBank/DDBJ databases">
        <authorList>
            <person name="Nowell W R."/>
        </authorList>
    </citation>
    <scope>NUCLEOTIDE SEQUENCE</scope>
</reference>
<proteinExistence type="predicted"/>
<organism evidence="1 2">
    <name type="scientific">Adineta ricciae</name>
    <name type="common">Rotifer</name>
    <dbReference type="NCBI Taxonomy" id="249248"/>
    <lineage>
        <taxon>Eukaryota</taxon>
        <taxon>Metazoa</taxon>
        <taxon>Spiralia</taxon>
        <taxon>Gnathifera</taxon>
        <taxon>Rotifera</taxon>
        <taxon>Eurotatoria</taxon>
        <taxon>Bdelloidea</taxon>
        <taxon>Adinetida</taxon>
        <taxon>Adinetidae</taxon>
        <taxon>Adineta</taxon>
    </lineage>
</organism>
<dbReference type="AlphaFoldDB" id="A0A815K0L9"/>
<sequence length="161" mass="18707">MKQHRFRRYIYDEEMVKANLSPETLANIPLVSSISNISLIKKYCGIEKQIISTSKRVVSDFEIGLLLTVAAEFPQVIHQGCYFHYNQCINRRIQSLGLSTTYAEDDEIRSCCRKLMALCLLPLQEVENQFYNLRASSDSRLKQKLCQLFLYSLDCREGHMK</sequence>
<name>A0A815K0L9_ADIRI</name>
<dbReference type="Proteomes" id="UP000663828">
    <property type="component" value="Unassembled WGS sequence"/>
</dbReference>
<comment type="caution">
    <text evidence="1">The sequence shown here is derived from an EMBL/GenBank/DDBJ whole genome shotgun (WGS) entry which is preliminary data.</text>
</comment>
<protein>
    <recommendedName>
        <fullName evidence="3">MULE transposase domain-containing protein</fullName>
    </recommendedName>
</protein>
<accession>A0A815K0L9</accession>
<evidence type="ECO:0008006" key="3">
    <source>
        <dbReference type="Google" id="ProtNLM"/>
    </source>
</evidence>
<dbReference type="EMBL" id="CAJNOR010003203">
    <property type="protein sequence ID" value="CAF1389211.1"/>
    <property type="molecule type" value="Genomic_DNA"/>
</dbReference>
<evidence type="ECO:0000313" key="1">
    <source>
        <dbReference type="EMBL" id="CAF1389211.1"/>
    </source>
</evidence>